<dbReference type="InterPro" id="IPR029479">
    <property type="entry name" value="Nitroreductase"/>
</dbReference>
<keyword evidence="4" id="KW-0560">Oxidoreductase</keyword>
<protein>
    <recommendedName>
        <fullName evidence="7">Nitroreductase domain-containing protein</fullName>
    </recommendedName>
</protein>
<evidence type="ECO:0000256" key="3">
    <source>
        <dbReference type="ARBA" id="ARBA00022643"/>
    </source>
</evidence>
<dbReference type="SUPFAM" id="SSF55469">
    <property type="entry name" value="FMN-dependent nitroreductase-like"/>
    <property type="match status" value="1"/>
</dbReference>
<evidence type="ECO:0000256" key="5">
    <source>
        <dbReference type="SAM" id="MobiDB-lite"/>
    </source>
</evidence>
<dbReference type="PANTHER" id="PTHR23026">
    <property type="entry name" value="NADPH NITROREDUCTASE"/>
    <property type="match status" value="1"/>
</dbReference>
<dbReference type="Gene3D" id="3.40.109.10">
    <property type="entry name" value="NADH Oxidase"/>
    <property type="match status" value="1"/>
</dbReference>
<keyword evidence="3" id="KW-0288">FMN</keyword>
<dbReference type="GO" id="GO:0140616">
    <property type="term" value="F:iodotyrosine deiodinase activity"/>
    <property type="evidence" value="ECO:0007669"/>
    <property type="project" value="UniProtKB-ARBA"/>
</dbReference>
<proteinExistence type="inferred from homology"/>
<evidence type="ECO:0000259" key="7">
    <source>
        <dbReference type="Pfam" id="PF00881"/>
    </source>
</evidence>
<dbReference type="GO" id="GO:0005886">
    <property type="term" value="C:plasma membrane"/>
    <property type="evidence" value="ECO:0007669"/>
    <property type="project" value="TreeGrafter"/>
</dbReference>
<sequence>MCQPQHPSVSTPPTNSSSTSFVNSIQTWHLNSAAFTVVATFIFVQFRALLRSFLTRNAQRMVRASISSLRGKLSEGADRGSDRRKSSNKKEENGEEKEYVDKGVGSDLDMAIEEHDNILQQFPVELPYHPIKLTEHEMLKRSQLFYEQMKSRRSVRCFSSKPVSIKLVQNLIKTAGTSPSGANMQPWTFCIVQSPKIKRAIREVVEEQEQLNYTRRMGAQWVLDVSHLNVNWNKPYLTEAPYLIVVMKLPYYLDEQGERKPTHYSEQSTSIAVGILVAAIQNAGLVTVVSTPLNAGSAIREILQRPINEKVSVLLPLGYPAEGVLVPDIRKRNIEDIMRIY</sequence>
<keyword evidence="2" id="KW-0285">Flavoprotein</keyword>
<comment type="similarity">
    <text evidence="1">Belongs to the nitroreductase family.</text>
</comment>
<keyword evidence="6" id="KW-0812">Transmembrane</keyword>
<feature type="region of interest" description="Disordered" evidence="5">
    <location>
        <begin position="72"/>
        <end position="100"/>
    </location>
</feature>
<organism evidence="8 9">
    <name type="scientific">Meloidogyne enterolobii</name>
    <name type="common">Root-knot nematode worm</name>
    <name type="synonym">Meloidogyne mayaguensis</name>
    <dbReference type="NCBI Taxonomy" id="390850"/>
    <lineage>
        <taxon>Eukaryota</taxon>
        <taxon>Metazoa</taxon>
        <taxon>Ecdysozoa</taxon>
        <taxon>Nematoda</taxon>
        <taxon>Chromadorea</taxon>
        <taxon>Rhabditida</taxon>
        <taxon>Tylenchina</taxon>
        <taxon>Tylenchomorpha</taxon>
        <taxon>Tylenchoidea</taxon>
        <taxon>Meloidogynidae</taxon>
        <taxon>Meloidogyninae</taxon>
        <taxon>Meloidogyne</taxon>
    </lineage>
</organism>
<reference evidence="8 9" key="1">
    <citation type="submission" date="2020-08" db="EMBL/GenBank/DDBJ databases">
        <authorList>
            <person name="Koutsovoulos G."/>
            <person name="Danchin GJ E."/>
        </authorList>
    </citation>
    <scope>NUCLEOTIDE SEQUENCE [LARGE SCALE GENOMIC DNA]</scope>
</reference>
<dbReference type="EMBL" id="CAJEWN010000948">
    <property type="protein sequence ID" value="CAD2192436.1"/>
    <property type="molecule type" value="Genomic_DNA"/>
</dbReference>
<accession>A0A6V7WZE4</accession>
<evidence type="ECO:0000256" key="1">
    <source>
        <dbReference type="ARBA" id="ARBA00007118"/>
    </source>
</evidence>
<name>A0A6V7WZE4_MELEN</name>
<dbReference type="GO" id="GO:0006570">
    <property type="term" value="P:tyrosine metabolic process"/>
    <property type="evidence" value="ECO:0007669"/>
    <property type="project" value="TreeGrafter"/>
</dbReference>
<dbReference type="Pfam" id="PF00881">
    <property type="entry name" value="Nitroreductase"/>
    <property type="match status" value="1"/>
</dbReference>
<feature type="domain" description="Nitroreductase" evidence="7">
    <location>
        <begin position="150"/>
        <end position="319"/>
    </location>
</feature>
<feature type="transmembrane region" description="Helical" evidence="6">
    <location>
        <begin position="28"/>
        <end position="50"/>
    </location>
</feature>
<dbReference type="AlphaFoldDB" id="A0A6V7WZE4"/>
<dbReference type="InterPro" id="IPR050627">
    <property type="entry name" value="Nitroreductase/BluB"/>
</dbReference>
<evidence type="ECO:0000256" key="2">
    <source>
        <dbReference type="ARBA" id="ARBA00022630"/>
    </source>
</evidence>
<evidence type="ECO:0000256" key="4">
    <source>
        <dbReference type="ARBA" id="ARBA00023002"/>
    </source>
</evidence>
<keyword evidence="6" id="KW-1133">Transmembrane helix</keyword>
<evidence type="ECO:0000256" key="6">
    <source>
        <dbReference type="SAM" id="Phobius"/>
    </source>
</evidence>
<evidence type="ECO:0000313" key="8">
    <source>
        <dbReference type="EMBL" id="CAD2192436.1"/>
    </source>
</evidence>
<dbReference type="CDD" id="cd02144">
    <property type="entry name" value="iodotyrosine_dehalogenase"/>
    <property type="match status" value="1"/>
</dbReference>
<dbReference type="InterPro" id="IPR000415">
    <property type="entry name" value="Nitroreductase-like"/>
</dbReference>
<dbReference type="PANTHER" id="PTHR23026:SF90">
    <property type="entry name" value="IODOTYROSINE DEIODINASE 1"/>
    <property type="match status" value="1"/>
</dbReference>
<evidence type="ECO:0000313" key="9">
    <source>
        <dbReference type="Proteomes" id="UP000580250"/>
    </source>
</evidence>
<dbReference type="OrthoDB" id="41362at2759"/>
<gene>
    <name evidence="8" type="ORF">MENT_LOCUS45326</name>
</gene>
<dbReference type="Proteomes" id="UP000580250">
    <property type="component" value="Unassembled WGS sequence"/>
</dbReference>
<feature type="region of interest" description="Disordered" evidence="5">
    <location>
        <begin position="1"/>
        <end position="20"/>
    </location>
</feature>
<feature type="compositionally biased region" description="Low complexity" evidence="5">
    <location>
        <begin position="7"/>
        <end position="20"/>
    </location>
</feature>
<comment type="caution">
    <text evidence="8">The sequence shown here is derived from an EMBL/GenBank/DDBJ whole genome shotgun (WGS) entry which is preliminary data.</text>
</comment>
<keyword evidence="6" id="KW-0472">Membrane</keyword>